<accession>A0A1X0BLX0</accession>
<gene>
    <name evidence="1" type="ORF">MCEL_27450</name>
</gene>
<reference evidence="1 2" key="1">
    <citation type="journal article" date="2019" name="Emerg. Microbes Infect.">
        <title>Comprehensive subspecies identification of 175 nontuberculous mycobacteria species based on 7547 genomic profiles.</title>
        <authorList>
            <person name="Matsumoto Y."/>
            <person name="Kinjo T."/>
            <person name="Motooka D."/>
            <person name="Nabeya D."/>
            <person name="Jung N."/>
            <person name="Uechi K."/>
            <person name="Horii T."/>
            <person name="Iida T."/>
            <person name="Fujita J."/>
            <person name="Nakamura S."/>
        </authorList>
    </citation>
    <scope>NUCLEOTIDE SEQUENCE [LARGE SCALE GENOMIC DNA]</scope>
    <source>
        <strain evidence="1 2">JCM 18439</strain>
    </source>
</reference>
<organism evidence="1 2">
    <name type="scientific">Mycolicibacterium celeriflavum</name>
    <name type="common">Mycobacterium celeriflavum</name>
    <dbReference type="NCBI Taxonomy" id="1249101"/>
    <lineage>
        <taxon>Bacteria</taxon>
        <taxon>Bacillati</taxon>
        <taxon>Actinomycetota</taxon>
        <taxon>Actinomycetes</taxon>
        <taxon>Mycobacteriales</taxon>
        <taxon>Mycobacteriaceae</taxon>
        <taxon>Mycolicibacterium</taxon>
    </lineage>
</organism>
<dbReference type="KEGG" id="mcee:MCEL_27450"/>
<evidence type="ECO:0000313" key="2">
    <source>
        <dbReference type="Proteomes" id="UP000466431"/>
    </source>
</evidence>
<protein>
    <submittedName>
        <fullName evidence="1">Uncharacterized protein</fullName>
    </submittedName>
</protein>
<dbReference type="EMBL" id="AP022591">
    <property type="protein sequence ID" value="BBY44450.1"/>
    <property type="molecule type" value="Genomic_DNA"/>
</dbReference>
<keyword evidence="2" id="KW-1185">Reference proteome</keyword>
<evidence type="ECO:0000313" key="1">
    <source>
        <dbReference type="EMBL" id="BBY44450.1"/>
    </source>
</evidence>
<proteinExistence type="predicted"/>
<dbReference type="STRING" id="1249101.BST21_21940"/>
<dbReference type="OrthoDB" id="4762325at2"/>
<dbReference type="RefSeq" id="WP_083006743.1">
    <property type="nucleotide sequence ID" value="NZ_AP022591.1"/>
</dbReference>
<sequence length="159" mass="17184">MPERTDTLAGDPTQPYTPTFQTDEFEALSAVVEQVPSEPLPVPAHPVVVPGNYQYLKRWQFVLVVAGVWALSAAAGWGLYHWWYHSIDKTAPVFVVLVFVITSTVGGLLLAMAPNRPVVTALATAVMSAPLAAVAGAAVLHGLYFCEWASRCFVGLIPY</sequence>
<dbReference type="AlphaFoldDB" id="A0A1X0BLX0"/>
<name>A0A1X0BLX0_MYCCF</name>
<dbReference type="Proteomes" id="UP000466431">
    <property type="component" value="Chromosome"/>
</dbReference>